<reference evidence="3 4" key="1">
    <citation type="journal article" date="2017" name="Curr. Biol.">
        <title>The Evolution of Venom by Co-option of Single-Copy Genes.</title>
        <authorList>
            <person name="Martinson E.O."/>
            <person name="Mrinalini"/>
            <person name="Kelkar Y.D."/>
            <person name="Chang C.H."/>
            <person name="Werren J.H."/>
        </authorList>
    </citation>
    <scope>NUCLEOTIDE SEQUENCE [LARGE SCALE GENOMIC DNA]</scope>
    <source>
        <strain evidence="3 4">Alberta</strain>
        <tissue evidence="3">Whole body</tissue>
    </source>
</reference>
<keyword evidence="4" id="KW-1185">Reference proteome</keyword>
<dbReference type="OrthoDB" id="10605361at2759"/>
<dbReference type="EMBL" id="NNAY01000678">
    <property type="protein sequence ID" value="OXU27035.1"/>
    <property type="molecule type" value="Genomic_DNA"/>
</dbReference>
<name>A0A232F8Q0_9HYME</name>
<gene>
    <name evidence="3" type="ORF">TSAR_005997</name>
</gene>
<sequence>MKQLLSLLMCFFLVSPSRSAEDATPTLTPTTETPATSTTLNEEEHKAKELPIDLLSPDKVLLDPNVVLARVVRDTYSNYGGGWGQRQSFSKPYERRPFGIDGYYNRLINSYRRLEPPRRKAEEVRRRYEAAPKRFKVYPVFPG</sequence>
<evidence type="ECO:0000256" key="2">
    <source>
        <dbReference type="SAM" id="SignalP"/>
    </source>
</evidence>
<comment type="caution">
    <text evidence="3">The sequence shown here is derived from an EMBL/GenBank/DDBJ whole genome shotgun (WGS) entry which is preliminary data.</text>
</comment>
<evidence type="ECO:0000313" key="4">
    <source>
        <dbReference type="Proteomes" id="UP000215335"/>
    </source>
</evidence>
<feature type="signal peptide" evidence="2">
    <location>
        <begin position="1"/>
        <end position="19"/>
    </location>
</feature>
<proteinExistence type="predicted"/>
<evidence type="ECO:0000256" key="1">
    <source>
        <dbReference type="SAM" id="MobiDB-lite"/>
    </source>
</evidence>
<evidence type="ECO:0000313" key="3">
    <source>
        <dbReference type="EMBL" id="OXU27035.1"/>
    </source>
</evidence>
<dbReference type="Proteomes" id="UP000215335">
    <property type="component" value="Unassembled WGS sequence"/>
</dbReference>
<feature type="chain" id="PRO_5012646942" evidence="2">
    <location>
        <begin position="20"/>
        <end position="143"/>
    </location>
</feature>
<keyword evidence="2" id="KW-0732">Signal</keyword>
<dbReference type="AlphaFoldDB" id="A0A232F8Q0"/>
<feature type="compositionally biased region" description="Low complexity" evidence="1">
    <location>
        <begin position="24"/>
        <end position="39"/>
    </location>
</feature>
<accession>A0A232F8Q0</accession>
<feature type="region of interest" description="Disordered" evidence="1">
    <location>
        <begin position="20"/>
        <end position="45"/>
    </location>
</feature>
<organism evidence="3 4">
    <name type="scientific">Trichomalopsis sarcophagae</name>
    <dbReference type="NCBI Taxonomy" id="543379"/>
    <lineage>
        <taxon>Eukaryota</taxon>
        <taxon>Metazoa</taxon>
        <taxon>Ecdysozoa</taxon>
        <taxon>Arthropoda</taxon>
        <taxon>Hexapoda</taxon>
        <taxon>Insecta</taxon>
        <taxon>Pterygota</taxon>
        <taxon>Neoptera</taxon>
        <taxon>Endopterygota</taxon>
        <taxon>Hymenoptera</taxon>
        <taxon>Apocrita</taxon>
        <taxon>Proctotrupomorpha</taxon>
        <taxon>Chalcidoidea</taxon>
        <taxon>Pteromalidae</taxon>
        <taxon>Pteromalinae</taxon>
        <taxon>Trichomalopsis</taxon>
    </lineage>
</organism>
<protein>
    <submittedName>
        <fullName evidence="3">Uncharacterized protein</fullName>
    </submittedName>
</protein>